<evidence type="ECO:0000256" key="19">
    <source>
        <dbReference type="ARBA" id="ARBA00048679"/>
    </source>
</evidence>
<protein>
    <recommendedName>
        <fullName evidence="3">non-specific serine/threonine protein kinase</fullName>
        <ecNumber evidence="3">2.7.11.1</ecNumber>
    </recommendedName>
</protein>
<dbReference type="InterPro" id="IPR008266">
    <property type="entry name" value="Tyr_kinase_AS"/>
</dbReference>
<evidence type="ECO:0000256" key="5">
    <source>
        <dbReference type="ARBA" id="ARBA00022553"/>
    </source>
</evidence>
<keyword evidence="10" id="KW-0677">Repeat</keyword>
<keyword evidence="11 20" id="KW-0547">Nucleotide-binding</keyword>
<evidence type="ECO:0000256" key="1">
    <source>
        <dbReference type="ARBA" id="ARBA00004162"/>
    </source>
</evidence>
<proteinExistence type="predicted"/>
<evidence type="ECO:0000256" key="2">
    <source>
        <dbReference type="ARBA" id="ARBA00004479"/>
    </source>
</evidence>
<keyword evidence="17" id="KW-0325">Glycoprotein</keyword>
<dbReference type="GO" id="GO:0005886">
    <property type="term" value="C:plasma membrane"/>
    <property type="evidence" value="ECO:0000318"/>
    <property type="project" value="GO_Central"/>
</dbReference>
<evidence type="ECO:0000256" key="6">
    <source>
        <dbReference type="ARBA" id="ARBA00022614"/>
    </source>
</evidence>
<evidence type="ECO:0000259" key="22">
    <source>
        <dbReference type="PROSITE" id="PS50011"/>
    </source>
</evidence>
<dbReference type="PROSITE" id="PS00107">
    <property type="entry name" value="PROTEIN_KINASE_ATP"/>
    <property type="match status" value="1"/>
</dbReference>
<dbReference type="Pfam" id="PF00560">
    <property type="entry name" value="LRR_1"/>
    <property type="match status" value="1"/>
</dbReference>
<dbReference type="PROSITE" id="PS50011">
    <property type="entry name" value="PROTEIN_KINASE_DOM"/>
    <property type="match status" value="1"/>
</dbReference>
<dbReference type="Gramene" id="TraesCLE_scaffold_028204_01G000100.1">
    <property type="protein sequence ID" value="TraesCLE_scaffold_028204_01G000100.1"/>
    <property type="gene ID" value="TraesCLE_scaffold_028204_01G000100"/>
</dbReference>
<keyword evidence="24" id="KW-1185">Reference proteome</keyword>
<dbReference type="GO" id="GO:0005524">
    <property type="term" value="F:ATP binding"/>
    <property type="evidence" value="ECO:0007669"/>
    <property type="project" value="UniProtKB-UniRule"/>
</dbReference>
<dbReference type="GO" id="GO:0038023">
    <property type="term" value="F:signaling receptor activity"/>
    <property type="evidence" value="ECO:0000318"/>
    <property type="project" value="GO_Central"/>
</dbReference>
<dbReference type="AlphaFoldDB" id="A0A3B6MVN7"/>
<evidence type="ECO:0000256" key="7">
    <source>
        <dbReference type="ARBA" id="ARBA00022679"/>
    </source>
</evidence>
<comment type="subcellular location">
    <subcellularLocation>
        <location evidence="1">Cell membrane</location>
        <topology evidence="1">Single-pass membrane protein</topology>
    </subcellularLocation>
    <subcellularLocation>
        <location evidence="2">Membrane</location>
        <topology evidence="2">Single-pass type I membrane protein</topology>
    </subcellularLocation>
</comment>
<evidence type="ECO:0000256" key="20">
    <source>
        <dbReference type="PROSITE-ProRule" id="PRU10141"/>
    </source>
</evidence>
<feature type="domain" description="Protein kinase" evidence="22">
    <location>
        <begin position="408"/>
        <end position="673"/>
    </location>
</feature>
<dbReference type="InterPro" id="IPR017441">
    <property type="entry name" value="Protein_kinase_ATP_BS"/>
</dbReference>
<evidence type="ECO:0000256" key="8">
    <source>
        <dbReference type="ARBA" id="ARBA00022692"/>
    </source>
</evidence>
<dbReference type="OMA" id="NWHAENI"/>
<dbReference type="FunFam" id="3.30.200.20:FF:000309">
    <property type="entry name" value="Leucine-rich repeat receptor protein kinase MSP1"/>
    <property type="match status" value="1"/>
</dbReference>
<dbReference type="SMART" id="SM00369">
    <property type="entry name" value="LRR_TYP"/>
    <property type="match status" value="4"/>
</dbReference>
<dbReference type="Gramene" id="TraesWEE_scaffold_010480_01G000500.1">
    <property type="protein sequence ID" value="TraesWEE_scaffold_010480_01G000500.1"/>
    <property type="gene ID" value="TraesWEE_scaffold_010480_01G000500"/>
</dbReference>
<feature type="transmembrane region" description="Helical" evidence="21">
    <location>
        <begin position="345"/>
        <end position="369"/>
    </location>
</feature>
<reference evidence="23" key="2">
    <citation type="submission" date="2018-10" db="UniProtKB">
        <authorList>
            <consortium name="EnsemblPlants"/>
        </authorList>
    </citation>
    <scope>IDENTIFICATION</scope>
</reference>
<dbReference type="SUPFAM" id="SSF56112">
    <property type="entry name" value="Protein kinase-like (PK-like)"/>
    <property type="match status" value="1"/>
</dbReference>
<dbReference type="Gene3D" id="3.80.10.10">
    <property type="entry name" value="Ribonuclease Inhibitor"/>
    <property type="match status" value="1"/>
</dbReference>
<dbReference type="Proteomes" id="UP000019116">
    <property type="component" value="Chromosome 5D"/>
</dbReference>
<dbReference type="Gramene" id="TraesCS5D02G339600.1">
    <property type="protein sequence ID" value="TraesCS5D02G339600.1"/>
    <property type="gene ID" value="TraesCS5D02G339600"/>
</dbReference>
<evidence type="ECO:0000256" key="17">
    <source>
        <dbReference type="ARBA" id="ARBA00023180"/>
    </source>
</evidence>
<dbReference type="InterPro" id="IPR000719">
    <property type="entry name" value="Prot_kinase_dom"/>
</dbReference>
<comment type="catalytic activity">
    <reaction evidence="18">
        <text>L-threonyl-[protein] + ATP = O-phospho-L-threonyl-[protein] + ADP + H(+)</text>
        <dbReference type="Rhea" id="RHEA:46608"/>
        <dbReference type="Rhea" id="RHEA-COMP:11060"/>
        <dbReference type="Rhea" id="RHEA-COMP:11605"/>
        <dbReference type="ChEBI" id="CHEBI:15378"/>
        <dbReference type="ChEBI" id="CHEBI:30013"/>
        <dbReference type="ChEBI" id="CHEBI:30616"/>
        <dbReference type="ChEBI" id="CHEBI:61977"/>
        <dbReference type="ChEBI" id="CHEBI:456216"/>
        <dbReference type="EC" id="2.7.11.1"/>
    </reaction>
</comment>
<keyword evidence="14 21" id="KW-1133">Transmembrane helix</keyword>
<dbReference type="Gramene" id="TraesROB_scaffold_032538_01G000100.1">
    <property type="protein sequence ID" value="TraesROB_scaffold_032538_01G000100.1"/>
    <property type="gene ID" value="TraesROB_scaffold_032538_01G000100"/>
</dbReference>
<reference evidence="23" key="1">
    <citation type="submission" date="2018-08" db="EMBL/GenBank/DDBJ databases">
        <authorList>
            <person name="Rossello M."/>
        </authorList>
    </citation>
    <scope>NUCLEOTIDE SEQUENCE [LARGE SCALE GENOMIC DNA]</scope>
    <source>
        <strain evidence="23">cv. Chinese Spring</strain>
    </source>
</reference>
<evidence type="ECO:0000313" key="23">
    <source>
        <dbReference type="EnsemblPlants" id="TraesCS5D02G339600.1"/>
    </source>
</evidence>
<dbReference type="InterPro" id="IPR032675">
    <property type="entry name" value="LRR_dom_sf"/>
</dbReference>
<keyword evidence="13 20" id="KW-0067">ATP-binding</keyword>
<dbReference type="PANTHER" id="PTHR48005">
    <property type="entry name" value="LEUCINE RICH REPEAT KINASE 2"/>
    <property type="match status" value="1"/>
</dbReference>
<evidence type="ECO:0000256" key="18">
    <source>
        <dbReference type="ARBA" id="ARBA00047899"/>
    </source>
</evidence>
<evidence type="ECO:0000256" key="15">
    <source>
        <dbReference type="ARBA" id="ARBA00023136"/>
    </source>
</evidence>
<evidence type="ECO:0000256" key="10">
    <source>
        <dbReference type="ARBA" id="ARBA00022737"/>
    </source>
</evidence>
<dbReference type="PANTHER" id="PTHR48005:SF70">
    <property type="entry name" value="MDIS1-INTERACTING RECEPTOR LIKE KINASE 2-LIKE"/>
    <property type="match status" value="1"/>
</dbReference>
<keyword evidence="15 21" id="KW-0472">Membrane</keyword>
<dbReference type="Pfam" id="PF13855">
    <property type="entry name" value="LRR_8"/>
    <property type="match status" value="2"/>
</dbReference>
<accession>A0A3B6MVN7</accession>
<evidence type="ECO:0000256" key="14">
    <source>
        <dbReference type="ARBA" id="ARBA00022989"/>
    </source>
</evidence>
<dbReference type="PROSITE" id="PS00109">
    <property type="entry name" value="PROTEIN_KINASE_TYR"/>
    <property type="match status" value="1"/>
</dbReference>
<evidence type="ECO:0000256" key="16">
    <source>
        <dbReference type="ARBA" id="ARBA00023170"/>
    </source>
</evidence>
<dbReference type="Pfam" id="PF07714">
    <property type="entry name" value="PK_Tyr_Ser-Thr"/>
    <property type="match status" value="1"/>
</dbReference>
<organism evidence="23">
    <name type="scientific">Triticum aestivum</name>
    <name type="common">Wheat</name>
    <dbReference type="NCBI Taxonomy" id="4565"/>
    <lineage>
        <taxon>Eukaryota</taxon>
        <taxon>Viridiplantae</taxon>
        <taxon>Streptophyta</taxon>
        <taxon>Embryophyta</taxon>
        <taxon>Tracheophyta</taxon>
        <taxon>Spermatophyta</taxon>
        <taxon>Magnoliopsida</taxon>
        <taxon>Liliopsida</taxon>
        <taxon>Poales</taxon>
        <taxon>Poaceae</taxon>
        <taxon>BOP clade</taxon>
        <taxon>Pooideae</taxon>
        <taxon>Triticodae</taxon>
        <taxon>Triticeae</taxon>
        <taxon>Triticinae</taxon>
        <taxon>Triticum</taxon>
    </lineage>
</organism>
<keyword evidence="8 21" id="KW-0812">Transmembrane</keyword>
<keyword evidence="12" id="KW-0418">Kinase</keyword>
<dbReference type="GO" id="GO:0009755">
    <property type="term" value="P:hormone-mediated signaling pathway"/>
    <property type="evidence" value="ECO:0000318"/>
    <property type="project" value="GO_Central"/>
</dbReference>
<feature type="binding site" evidence="20">
    <location>
        <position position="437"/>
    </location>
    <ligand>
        <name>ATP</name>
        <dbReference type="ChEBI" id="CHEBI:30616"/>
    </ligand>
</feature>
<dbReference type="SMR" id="A0A3B6MVN7"/>
<name>A0A3B6MVN7_WHEAT</name>
<dbReference type="Gramene" id="TraesCS5D03G0762600.1">
    <property type="protein sequence ID" value="TraesCS5D03G0762600.1.CDS"/>
    <property type="gene ID" value="TraesCS5D03G0762600"/>
</dbReference>
<keyword evidence="9" id="KW-0732">Signal</keyword>
<dbReference type="InterPro" id="IPR001611">
    <property type="entry name" value="Leu-rich_rpt"/>
</dbReference>
<evidence type="ECO:0000256" key="3">
    <source>
        <dbReference type="ARBA" id="ARBA00012513"/>
    </source>
</evidence>
<dbReference type="FunFam" id="3.80.10.10:FF:000177">
    <property type="entry name" value="Leucine-rich repeat receptor-like serine/threonine-protein kinase At1g17230"/>
    <property type="match status" value="1"/>
</dbReference>
<evidence type="ECO:0000256" key="13">
    <source>
        <dbReference type="ARBA" id="ARBA00022840"/>
    </source>
</evidence>
<evidence type="ECO:0000256" key="4">
    <source>
        <dbReference type="ARBA" id="ARBA00022527"/>
    </source>
</evidence>
<dbReference type="PaxDb" id="4565-Traes_5DL_F1226CCBF.1"/>
<dbReference type="InterPro" id="IPR001245">
    <property type="entry name" value="Ser-Thr/Tyr_kinase_cat_dom"/>
</dbReference>
<keyword evidence="16" id="KW-0675">Receptor</keyword>
<evidence type="ECO:0000256" key="11">
    <source>
        <dbReference type="ARBA" id="ARBA00022741"/>
    </source>
</evidence>
<keyword evidence="7" id="KW-0808">Transferase</keyword>
<dbReference type="OrthoDB" id="1913693at2759"/>
<dbReference type="InterPro" id="IPR051420">
    <property type="entry name" value="Ser_Thr_Kinases_DiverseReg"/>
</dbReference>
<evidence type="ECO:0000256" key="12">
    <source>
        <dbReference type="ARBA" id="ARBA00022777"/>
    </source>
</evidence>
<dbReference type="Gene3D" id="1.10.510.10">
    <property type="entry name" value="Transferase(Phosphotransferase) domain 1"/>
    <property type="match status" value="1"/>
</dbReference>
<sequence>MTEMRLFTNQLSGPLPLTLSNLTNLVLVLLADNQLTGHLPDLCQSKKLQDFQIFDNNLDGPVPKGLRDCSSLISLGIDKNQIEGDITKSFGVYPHLNDISLSSNKFVGRLSPKWGLCQNLTSIDFGHNMIEGSIPSDLGELKNLAILDMRFNRLTSEIPPEIGKLSSLYWMDLGSNRLSGQIPKQIGQLSNLEILDFSSNLLSGKIPEEIGNCLKLQSLHMNNNSLSESLPGSLGHLASLQSMLDLSMNSLSGPIPSELSKLEMLMFVNFSHNQFSGGIPISIASMQSITVFDVSYNFLEGSVPNGIHNASAEWFLHNKGLCGNLVGLSPCDLQLADHRRKHQKIILPVGLPMLVATISIVAGVVALLICRKKASKSTDDVSKGGVFSVWSFDGRMAFEDIMNATENFDEKHCIGEGSYGSVYKAELQDEQVVAVKKLHAGDEEAHDEEIFQHEIEMLTKVRQRSIVKLYGYCSHPRYRFLVCQFIERGNLASILSNEELASQFRWERRIALIRDVAQAITYLHHDVHPPIIHRDITSRNILLDVDYKAFVSDFGIARMLKPDSSNWSALAGTYGYIAPECSYTSLVTEKCDVYSFGIVVLEVLMGKHPGDLQAFHSSLEDQFLLEEILDERLPQPEAGEEEVRRCISVAFECLTPSPKERPTMLKVYRDLSI</sequence>
<dbReference type="EC" id="2.7.11.1" evidence="3"/>
<dbReference type="FunFam" id="1.10.510.10:FF:000479">
    <property type="entry name" value="Leucine-rich repeat receptor-like protein kinase"/>
    <property type="match status" value="1"/>
</dbReference>
<dbReference type="Gene3D" id="3.30.200.20">
    <property type="entry name" value="Phosphorylase Kinase, domain 1"/>
    <property type="match status" value="1"/>
</dbReference>
<dbReference type="STRING" id="4565.A0A3B6MVN7"/>
<dbReference type="EnsemblPlants" id="TraesCS5D02G339600.1">
    <property type="protein sequence ID" value="TraesCS5D02G339600.1"/>
    <property type="gene ID" value="TraesCS5D02G339600"/>
</dbReference>
<dbReference type="SUPFAM" id="SSF52047">
    <property type="entry name" value="RNI-like"/>
    <property type="match status" value="1"/>
</dbReference>
<keyword evidence="6" id="KW-0433">Leucine-rich repeat</keyword>
<dbReference type="InterPro" id="IPR011009">
    <property type="entry name" value="Kinase-like_dom_sf"/>
</dbReference>
<keyword evidence="4" id="KW-0723">Serine/threonine-protein kinase</keyword>
<evidence type="ECO:0000313" key="24">
    <source>
        <dbReference type="Proteomes" id="UP000019116"/>
    </source>
</evidence>
<evidence type="ECO:0000256" key="9">
    <source>
        <dbReference type="ARBA" id="ARBA00022729"/>
    </source>
</evidence>
<dbReference type="GO" id="GO:0004674">
    <property type="term" value="F:protein serine/threonine kinase activity"/>
    <property type="evidence" value="ECO:0007669"/>
    <property type="project" value="UniProtKB-KW"/>
</dbReference>
<dbReference type="InterPro" id="IPR003591">
    <property type="entry name" value="Leu-rich_rpt_typical-subtyp"/>
</dbReference>
<dbReference type="Gramene" id="TraesCAD_scaffold_036466_01G000500.1">
    <property type="protein sequence ID" value="TraesCAD_scaffold_036466_01G000500.1"/>
    <property type="gene ID" value="TraesCAD_scaffold_036466_01G000500"/>
</dbReference>
<dbReference type="Gramene" id="TraesKAR5D01G0310310.1">
    <property type="protein sequence ID" value="cds.TraesKAR5D01G0310310.1"/>
    <property type="gene ID" value="TraesKAR5D01G0310310"/>
</dbReference>
<comment type="catalytic activity">
    <reaction evidence="19">
        <text>L-seryl-[protein] + ATP = O-phospho-L-seryl-[protein] + ADP + H(+)</text>
        <dbReference type="Rhea" id="RHEA:17989"/>
        <dbReference type="Rhea" id="RHEA-COMP:9863"/>
        <dbReference type="Rhea" id="RHEA-COMP:11604"/>
        <dbReference type="ChEBI" id="CHEBI:15378"/>
        <dbReference type="ChEBI" id="CHEBI:29999"/>
        <dbReference type="ChEBI" id="CHEBI:30616"/>
        <dbReference type="ChEBI" id="CHEBI:83421"/>
        <dbReference type="ChEBI" id="CHEBI:456216"/>
        <dbReference type="EC" id="2.7.11.1"/>
    </reaction>
</comment>
<keyword evidence="5" id="KW-0597">Phosphoprotein</keyword>
<evidence type="ECO:0000256" key="21">
    <source>
        <dbReference type="SAM" id="Phobius"/>
    </source>
</evidence>